<protein>
    <submittedName>
        <fullName evidence="1">Crp/Fnr family transcriptional regulator</fullName>
    </submittedName>
</protein>
<gene>
    <name evidence="1" type="ORF">HPK16_16335</name>
</gene>
<dbReference type="RefSeq" id="WP_181677961.1">
    <property type="nucleotide sequence ID" value="NZ_JABJVM010000032.1"/>
</dbReference>
<dbReference type="EMBL" id="JABJVM010000032">
    <property type="protein sequence ID" value="MBA3927907.1"/>
    <property type="molecule type" value="Genomic_DNA"/>
</dbReference>
<comment type="caution">
    <text evidence="1">The sequence shown here is derived from an EMBL/GenBank/DDBJ whole genome shotgun (WGS) entry which is preliminary data.</text>
</comment>
<dbReference type="Gene3D" id="2.60.120.10">
    <property type="entry name" value="Jelly Rolls"/>
    <property type="match status" value="1"/>
</dbReference>
<organism evidence="1 2">
    <name type="scientific">Listeria rustica</name>
    <dbReference type="NCBI Taxonomy" id="2713503"/>
    <lineage>
        <taxon>Bacteria</taxon>
        <taxon>Bacillati</taxon>
        <taxon>Bacillota</taxon>
        <taxon>Bacilli</taxon>
        <taxon>Bacillales</taxon>
        <taxon>Listeriaceae</taxon>
        <taxon>Listeria</taxon>
    </lineage>
</organism>
<dbReference type="SUPFAM" id="SSF46785">
    <property type="entry name" value="Winged helix' DNA-binding domain"/>
    <property type="match status" value="1"/>
</dbReference>
<evidence type="ECO:0000313" key="2">
    <source>
        <dbReference type="Proteomes" id="UP000548787"/>
    </source>
</evidence>
<sequence>MGEAKIIQLKKGETLMCEGTYTVLSGNLICKTCKQLIHFLNIGDILIVDVTFFENNLCYEARGKVLLVDVTKNRAFNVLKTRQELQKKITKALLKRVDSYSSSAKDRLKSLLYQAGDETGKQHITEDICQLPNLLTHRELAQYVGCSREYLSGLRKELIKDGSLSNSKGWILLSWSKWQAEFRY</sequence>
<dbReference type="InterPro" id="IPR036390">
    <property type="entry name" value="WH_DNA-bd_sf"/>
</dbReference>
<dbReference type="AlphaFoldDB" id="A0A7W1T9D2"/>
<proteinExistence type="predicted"/>
<accession>A0A7W1T9D2</accession>
<evidence type="ECO:0000313" key="1">
    <source>
        <dbReference type="EMBL" id="MBA3927907.1"/>
    </source>
</evidence>
<reference evidence="1 2" key="1">
    <citation type="submission" date="2020-08" db="EMBL/GenBank/DDBJ databases">
        <title>Listeria ohnekaius sp. nov. and Listeria portnoyii sp. nov. isolated from non-agricultural and natural environments.</title>
        <authorList>
            <person name="Weller D."/>
            <person name="Belias A.M."/>
            <person name="Liao J."/>
            <person name="Guo S."/>
            <person name="Orsi R.H."/>
            <person name="Wiedmann M."/>
        </authorList>
    </citation>
    <scope>NUCLEOTIDE SEQUENCE [LARGE SCALE GENOMIC DNA]</scope>
    <source>
        <strain evidence="1 2">FSL W9-0585</strain>
    </source>
</reference>
<dbReference type="InterPro" id="IPR014710">
    <property type="entry name" value="RmlC-like_jellyroll"/>
</dbReference>
<keyword evidence="2" id="KW-1185">Reference proteome</keyword>
<name>A0A7W1T9D2_9LIST</name>
<dbReference type="Proteomes" id="UP000548787">
    <property type="component" value="Unassembled WGS sequence"/>
</dbReference>